<proteinExistence type="inferred from homology"/>
<dbReference type="GO" id="GO:0004830">
    <property type="term" value="F:tryptophan-tRNA ligase activity"/>
    <property type="evidence" value="ECO:0007669"/>
    <property type="project" value="UniProtKB-UniRule"/>
</dbReference>
<dbReference type="GO" id="GO:0006436">
    <property type="term" value="P:tryptophanyl-tRNA aminoacylation"/>
    <property type="evidence" value="ECO:0007669"/>
    <property type="project" value="UniProtKB-UniRule"/>
</dbReference>
<dbReference type="PANTHER" id="PTHR10055">
    <property type="entry name" value="TRYPTOPHANYL-TRNA SYNTHETASE"/>
    <property type="match status" value="1"/>
</dbReference>
<dbReference type="FunFam" id="3.40.50.620:FF:000207">
    <property type="entry name" value="Tryptophan--tRNA ligase"/>
    <property type="match status" value="1"/>
</dbReference>
<dbReference type="Gene3D" id="1.10.240.10">
    <property type="entry name" value="Tyrosyl-Transfer RNA Synthetase"/>
    <property type="match status" value="1"/>
</dbReference>
<evidence type="ECO:0000256" key="10">
    <source>
        <dbReference type="RuleBase" id="RU363036"/>
    </source>
</evidence>
<evidence type="ECO:0000313" key="11">
    <source>
        <dbReference type="EMBL" id="KON30569.1"/>
    </source>
</evidence>
<accession>A0A0M0BQ55</accession>
<keyword evidence="4 10" id="KW-0436">Ligase</keyword>
<keyword evidence="6 10" id="KW-0067">ATP-binding</keyword>
<organism evidence="11 12">
    <name type="scientific">miscellaneous Crenarchaeota group-1 archaeon SG8-32-1</name>
    <dbReference type="NCBI Taxonomy" id="1685124"/>
    <lineage>
        <taxon>Archaea</taxon>
        <taxon>Candidatus Bathyarchaeota</taxon>
        <taxon>MCG-1</taxon>
    </lineage>
</organism>
<dbReference type="InterPro" id="IPR002306">
    <property type="entry name" value="Trp-tRNA-ligase"/>
</dbReference>
<dbReference type="Proteomes" id="UP000037237">
    <property type="component" value="Unassembled WGS sequence"/>
</dbReference>
<dbReference type="SUPFAM" id="SSF52374">
    <property type="entry name" value="Nucleotidylyl transferase"/>
    <property type="match status" value="1"/>
</dbReference>
<evidence type="ECO:0000256" key="8">
    <source>
        <dbReference type="ARBA" id="ARBA00023146"/>
    </source>
</evidence>
<dbReference type="PATRIC" id="fig|1685124.3.peg.973"/>
<dbReference type="NCBIfam" id="TIGR00233">
    <property type="entry name" value="trpS"/>
    <property type="match status" value="1"/>
</dbReference>
<sequence>MTTADDKKSVLDPWGTTVVEDYNHLYEEFGIQKFDSLITSIPKPSMYMRRGVIFGHRDFDRVLETMKQSGEFAVMSGIKPTGEFHLGTLMTAKEIIYFQQQGAQAFYAIADIEAYEDNRLSFEETEKIAIGNVADLLALGFDPKKGHIYRQYKEQRVRDLAIHFGAGVTLATMKAIYGERHIGLYMSALIQAGDILMPQHKDFGGPKPTVVPVGVDQDAHLRLTRDLANKFRKKFKFVPPSSTYHKILKGLDGSPKMSKRNPMSYFTLNESPKKIGKKISCAFTGGRATVEEQKELGGVPEICPVYEIEMCHFVENDKDVVETYNCCKCGSLLCGEHKAKTKKIVMKFVEEHQQKREKLIDKAREILSVD</sequence>
<keyword evidence="3" id="KW-0963">Cytoplasm</keyword>
<evidence type="ECO:0000256" key="4">
    <source>
        <dbReference type="ARBA" id="ARBA00022598"/>
    </source>
</evidence>
<dbReference type="Pfam" id="PF00579">
    <property type="entry name" value="tRNA-synt_1b"/>
    <property type="match status" value="1"/>
</dbReference>
<evidence type="ECO:0000256" key="1">
    <source>
        <dbReference type="ARBA" id="ARBA00005594"/>
    </source>
</evidence>
<keyword evidence="8 10" id="KW-0030">Aminoacyl-tRNA synthetase</keyword>
<dbReference type="AlphaFoldDB" id="A0A0M0BQ55"/>
<evidence type="ECO:0000256" key="7">
    <source>
        <dbReference type="ARBA" id="ARBA00022917"/>
    </source>
</evidence>
<dbReference type="PROSITE" id="PS00178">
    <property type="entry name" value="AA_TRNA_LIGASE_I"/>
    <property type="match status" value="1"/>
</dbReference>
<protein>
    <recommendedName>
        <fullName evidence="2 9">Tryptophan--tRNA ligase</fullName>
        <ecNumber evidence="2 9">6.1.1.2</ecNumber>
    </recommendedName>
</protein>
<evidence type="ECO:0000313" key="12">
    <source>
        <dbReference type="Proteomes" id="UP000037237"/>
    </source>
</evidence>
<evidence type="ECO:0000256" key="2">
    <source>
        <dbReference type="ARBA" id="ARBA00013161"/>
    </source>
</evidence>
<gene>
    <name evidence="11" type="ORF">AC477_04850</name>
</gene>
<dbReference type="GO" id="GO:0005737">
    <property type="term" value="C:cytoplasm"/>
    <property type="evidence" value="ECO:0007669"/>
    <property type="project" value="UniProtKB-UniRule"/>
</dbReference>
<comment type="similarity">
    <text evidence="1 10">Belongs to the class-I aminoacyl-tRNA synthetase family.</text>
</comment>
<dbReference type="PANTHER" id="PTHR10055:SF5">
    <property type="entry name" value="TRYPTOPHAN--TRNA LIGASE"/>
    <property type="match status" value="1"/>
</dbReference>
<dbReference type="EC" id="6.1.1.2" evidence="2 9"/>
<evidence type="ECO:0000256" key="5">
    <source>
        <dbReference type="ARBA" id="ARBA00022741"/>
    </source>
</evidence>
<evidence type="ECO:0000256" key="6">
    <source>
        <dbReference type="ARBA" id="ARBA00022840"/>
    </source>
</evidence>
<name>A0A0M0BQ55_9ARCH</name>
<evidence type="ECO:0000256" key="3">
    <source>
        <dbReference type="ARBA" id="ARBA00022490"/>
    </source>
</evidence>
<dbReference type="InterPro" id="IPR002305">
    <property type="entry name" value="aa-tRNA-synth_Ic"/>
</dbReference>
<dbReference type="Gene3D" id="3.40.50.620">
    <property type="entry name" value="HUPs"/>
    <property type="match status" value="1"/>
</dbReference>
<evidence type="ECO:0000256" key="9">
    <source>
        <dbReference type="NCBIfam" id="TIGR00233"/>
    </source>
</evidence>
<reference evidence="11 12" key="1">
    <citation type="submission" date="2015-06" db="EMBL/GenBank/DDBJ databases">
        <title>New insights into the roles of widespread benthic archaea in carbon and nitrogen cycling.</title>
        <authorList>
            <person name="Lazar C.S."/>
            <person name="Baker B.J."/>
            <person name="Seitz K.W."/>
            <person name="Hyde A.S."/>
            <person name="Dick G.J."/>
            <person name="Hinrichs K.-U."/>
            <person name="Teske A.P."/>
        </authorList>
    </citation>
    <scope>NUCLEOTIDE SEQUENCE [LARGE SCALE GENOMIC DNA]</scope>
    <source>
        <strain evidence="11">SG8-32-1</strain>
    </source>
</reference>
<dbReference type="EMBL" id="LFWU01000121">
    <property type="protein sequence ID" value="KON30569.1"/>
    <property type="molecule type" value="Genomic_DNA"/>
</dbReference>
<keyword evidence="7 10" id="KW-0648">Protein biosynthesis</keyword>
<comment type="caution">
    <text evidence="11">The sequence shown here is derived from an EMBL/GenBank/DDBJ whole genome shotgun (WGS) entry which is preliminary data.</text>
</comment>
<keyword evidence="5 10" id="KW-0547">Nucleotide-binding</keyword>
<dbReference type="GO" id="GO:0005524">
    <property type="term" value="F:ATP binding"/>
    <property type="evidence" value="ECO:0007669"/>
    <property type="project" value="UniProtKB-KW"/>
</dbReference>
<dbReference type="PRINTS" id="PR01039">
    <property type="entry name" value="TRNASYNTHTRP"/>
</dbReference>
<dbReference type="InterPro" id="IPR014729">
    <property type="entry name" value="Rossmann-like_a/b/a_fold"/>
</dbReference>
<dbReference type="InterPro" id="IPR001412">
    <property type="entry name" value="aa-tRNA-synth_I_CS"/>
</dbReference>